<sequence length="154" mass="17293">MTGHNSTILFFNKDNSGFITRGELKHSMTQYGMGDEVTTAEVLDDVDTNKECILVDSMQDMNKGTVETSKTQGLGLQCQLLITTKLIWLLGTIRTDSRQDKQRQLWPMIMKIITRSSALAAIDGVQFINRVLSSIVSADSEEIDCLWFQAEKKV</sequence>
<dbReference type="Gene3D" id="1.10.238.10">
    <property type="entry name" value="EF-hand"/>
    <property type="match status" value="1"/>
</dbReference>
<dbReference type="Gramene" id="KVH98708">
    <property type="protein sequence ID" value="KVH98708"/>
    <property type="gene ID" value="Ccrd_023068"/>
</dbReference>
<dbReference type="AlphaFoldDB" id="A0A103XXF8"/>
<dbReference type="Proteomes" id="UP000243975">
    <property type="component" value="Unassembled WGS sequence"/>
</dbReference>
<evidence type="ECO:0000313" key="2">
    <source>
        <dbReference type="Proteomes" id="UP000243975"/>
    </source>
</evidence>
<proteinExistence type="predicted"/>
<dbReference type="EMBL" id="LEKV01003763">
    <property type="protein sequence ID" value="KVH98708.1"/>
    <property type="molecule type" value="Genomic_DNA"/>
</dbReference>
<organism evidence="1 2">
    <name type="scientific">Cynara cardunculus var. scolymus</name>
    <name type="common">Globe artichoke</name>
    <name type="synonym">Cynara scolymus</name>
    <dbReference type="NCBI Taxonomy" id="59895"/>
    <lineage>
        <taxon>Eukaryota</taxon>
        <taxon>Viridiplantae</taxon>
        <taxon>Streptophyta</taxon>
        <taxon>Embryophyta</taxon>
        <taxon>Tracheophyta</taxon>
        <taxon>Spermatophyta</taxon>
        <taxon>Magnoliopsida</taxon>
        <taxon>eudicotyledons</taxon>
        <taxon>Gunneridae</taxon>
        <taxon>Pentapetalae</taxon>
        <taxon>asterids</taxon>
        <taxon>campanulids</taxon>
        <taxon>Asterales</taxon>
        <taxon>Asteraceae</taxon>
        <taxon>Carduoideae</taxon>
        <taxon>Cardueae</taxon>
        <taxon>Carduinae</taxon>
        <taxon>Cynara</taxon>
    </lineage>
</organism>
<protein>
    <submittedName>
        <fullName evidence="1">EF-hand-like domain-containing protein</fullName>
    </submittedName>
</protein>
<accession>A0A103XXF8</accession>
<name>A0A103XXF8_CYNCS</name>
<evidence type="ECO:0000313" key="1">
    <source>
        <dbReference type="EMBL" id="KVH98708.1"/>
    </source>
</evidence>
<dbReference type="InterPro" id="IPR011992">
    <property type="entry name" value="EF-hand-dom_pair"/>
</dbReference>
<keyword evidence="2" id="KW-1185">Reference proteome</keyword>
<reference evidence="1 2" key="1">
    <citation type="journal article" date="2016" name="Sci. Rep.">
        <title>The genome sequence of the outbreeding globe artichoke constructed de novo incorporating a phase-aware low-pass sequencing strategy of F1 progeny.</title>
        <authorList>
            <person name="Scaglione D."/>
            <person name="Reyes-Chin-Wo S."/>
            <person name="Acquadro A."/>
            <person name="Froenicke L."/>
            <person name="Portis E."/>
            <person name="Beitel C."/>
            <person name="Tirone M."/>
            <person name="Mauro R."/>
            <person name="Lo Monaco A."/>
            <person name="Mauromicale G."/>
            <person name="Faccioli P."/>
            <person name="Cattivelli L."/>
            <person name="Rieseberg L."/>
            <person name="Michelmore R."/>
            <person name="Lanteri S."/>
        </authorList>
    </citation>
    <scope>NUCLEOTIDE SEQUENCE [LARGE SCALE GENOMIC DNA]</scope>
    <source>
        <strain evidence="1">2C</strain>
    </source>
</reference>
<dbReference type="SUPFAM" id="SSF47473">
    <property type="entry name" value="EF-hand"/>
    <property type="match status" value="1"/>
</dbReference>
<gene>
    <name evidence="1" type="ORF">Ccrd_023068</name>
</gene>
<comment type="caution">
    <text evidence="1">The sequence shown here is derived from an EMBL/GenBank/DDBJ whole genome shotgun (WGS) entry which is preliminary data.</text>
</comment>
<dbReference type="STRING" id="59895.A0A103XXF8"/>